<feature type="transmembrane region" description="Helical" evidence="19">
    <location>
        <begin position="71"/>
        <end position="89"/>
    </location>
</feature>
<dbReference type="Pfam" id="PF00690">
    <property type="entry name" value="Cation_ATPase_N"/>
    <property type="match status" value="1"/>
</dbReference>
<evidence type="ECO:0000256" key="10">
    <source>
        <dbReference type="ARBA" id="ARBA00022741"/>
    </source>
</evidence>
<evidence type="ECO:0000256" key="4">
    <source>
        <dbReference type="ARBA" id="ARBA00022448"/>
    </source>
</evidence>
<reference evidence="21 22" key="1">
    <citation type="submission" date="2014-12" db="EMBL/GenBank/DDBJ databases">
        <title>Draft genome sequences of 29 type strains of Enterococci.</title>
        <authorList>
            <person name="Zhong Z."/>
            <person name="Sun Z."/>
            <person name="Liu W."/>
            <person name="Zhang W."/>
            <person name="Zhang H."/>
        </authorList>
    </citation>
    <scope>NUCLEOTIDE SEQUENCE [LARGE SCALE GENOMIC DNA]</scope>
    <source>
        <strain evidence="21 22">DSM 17690</strain>
    </source>
</reference>
<dbReference type="SMART" id="SM00831">
    <property type="entry name" value="Cation_ATPase_N"/>
    <property type="match status" value="1"/>
</dbReference>
<keyword evidence="16" id="KW-0406">Ion transport</keyword>
<keyword evidence="22" id="KW-1185">Reference proteome</keyword>
<dbReference type="Pfam" id="PF00122">
    <property type="entry name" value="E1-E2_ATPase"/>
    <property type="match status" value="1"/>
</dbReference>
<keyword evidence="11" id="KW-0106">Calcium</keyword>
<feature type="transmembrane region" description="Helical" evidence="19">
    <location>
        <begin position="95"/>
        <end position="114"/>
    </location>
</feature>
<feature type="transmembrane region" description="Helical" evidence="19">
    <location>
        <begin position="262"/>
        <end position="281"/>
    </location>
</feature>
<dbReference type="Proteomes" id="UP000182149">
    <property type="component" value="Unassembled WGS sequence"/>
</dbReference>
<evidence type="ECO:0000256" key="12">
    <source>
        <dbReference type="ARBA" id="ARBA00022840"/>
    </source>
</evidence>
<dbReference type="RefSeq" id="WP_071874472.1">
    <property type="nucleotide sequence ID" value="NZ_JBHSHF010000020.1"/>
</dbReference>
<dbReference type="SFLD" id="SFLDG00002">
    <property type="entry name" value="C1.7:_P-type_atpase_like"/>
    <property type="match status" value="1"/>
</dbReference>
<evidence type="ECO:0000256" key="11">
    <source>
        <dbReference type="ARBA" id="ARBA00022837"/>
    </source>
</evidence>
<evidence type="ECO:0000256" key="7">
    <source>
        <dbReference type="ARBA" id="ARBA00022568"/>
    </source>
</evidence>
<evidence type="ECO:0000256" key="3">
    <source>
        <dbReference type="ARBA" id="ARBA00012790"/>
    </source>
</evidence>
<sequence>MSTEETKKQQQVDQVFYTQTTEEVLQNLDTTVNGLTEAEAKKRLAEYGSNELDEGKKTTTFQKILAQFKDLMIIVLIAAAAISALVPNAEGHREWVDALIILAVVIINAIMGVIQENKAEQAIEALKEMSTPNANVLRDGHNITVNSHDLVPGDIVLLEAGDVVPADMRLIELSTLKIEEAALTGESVPVDKELVVLNDSEVGIGDRVNMAFANSNVTYGRGKGVVAYTGMNTEVGKIANMLANADETETPLKRNLNQLGKFLTYAILLIAVIMFFVGTLLNGRGVVEMLLTSISLAVAAIPEGLPAIVTIILALGTQVMAKRNAMIRKLPAVETLGATDIIASDKTGTLTLNQMTVEKLYVDRQVYDKTGTIPTDTLAVKIMNYANDSRFDKEGKIVGDPTETALIQFGLDLGFDVREEVKKEPRVADLPFDSDRKLMSTVHELADGRFLVAVKGAPDVLLNRVSQILIDGQTLPMDEAEKEQILSANKNMAKQALRVLGTAYKLIDAVPSQLVSEELENDLIFAGLIGMIDPERPEAAGAVKVAKSAGIRPIMITGDHKDTAEAIAGRLGIIEPGDDAAVLTGAELNLMSDAEFAANITNYSVYARVSPEHKVRIVKAWQQAGKVVAMTGDGVNDAPSLKQADIGIGMGITGTEVSKGASDMVLADDNFATIVVAVEEGRKVFSNIQKAIQYLMAANLGEVLVLFIATLLGWDTLLPIHLLWINLVTDTFPAIALGMEPAEGNLMARKPRGKNSNFFSGGVMSSIIYQGILEGATVLFVYWSAIKWPAHTALNMVGLSAAELYDLQHADALTMAFATLGLMQLFHAFNVKSVHQSLFTVGFFKNKSFNYAILLSFVLMMGIIIIPGLNDLFKVTHLDAYQWAIVTGASFAIIPAVEIVKFIQRRMGKV</sequence>
<dbReference type="Pfam" id="PF00689">
    <property type="entry name" value="Cation_ATPase_C"/>
    <property type="match status" value="1"/>
</dbReference>
<keyword evidence="14" id="KW-1278">Translocase</keyword>
<dbReference type="InterPro" id="IPR050510">
    <property type="entry name" value="Cation_transp_ATPase_P-type"/>
</dbReference>
<dbReference type="Pfam" id="PF13246">
    <property type="entry name" value="Cation_ATPase"/>
    <property type="match status" value="1"/>
</dbReference>
<dbReference type="InterPro" id="IPR023299">
    <property type="entry name" value="ATPase_P-typ_cyto_dom_N"/>
</dbReference>
<dbReference type="GO" id="GO:0005886">
    <property type="term" value="C:plasma membrane"/>
    <property type="evidence" value="ECO:0007669"/>
    <property type="project" value="UniProtKB-SubCell"/>
</dbReference>
<comment type="similarity">
    <text evidence="2">Belongs to the cation transport ATPase (P-type) (TC 3.A.3) family. Type IIA subfamily.</text>
</comment>
<dbReference type="GO" id="GO:0006883">
    <property type="term" value="P:intracellular sodium ion homeostasis"/>
    <property type="evidence" value="ECO:0007669"/>
    <property type="project" value="TreeGrafter"/>
</dbReference>
<proteinExistence type="inferred from homology"/>
<feature type="transmembrane region" description="Helical" evidence="19">
    <location>
        <begin position="293"/>
        <end position="316"/>
    </location>
</feature>
<evidence type="ECO:0000256" key="13">
    <source>
        <dbReference type="ARBA" id="ARBA00022842"/>
    </source>
</evidence>
<organism evidence="21 22">
    <name type="scientific">Enterococcus aquimarinus</name>
    <dbReference type="NCBI Taxonomy" id="328396"/>
    <lineage>
        <taxon>Bacteria</taxon>
        <taxon>Bacillati</taxon>
        <taxon>Bacillota</taxon>
        <taxon>Bacilli</taxon>
        <taxon>Lactobacillales</taxon>
        <taxon>Enterococcaceae</taxon>
        <taxon>Enterococcus</taxon>
    </lineage>
</organism>
<gene>
    <name evidence="21" type="ORF">RU93_GL001757</name>
</gene>
<keyword evidence="13" id="KW-0460">Magnesium</keyword>
<dbReference type="OrthoDB" id="9760364at2"/>
<feature type="domain" description="Cation-transporting P-type ATPase N-terminal" evidence="20">
    <location>
        <begin position="15"/>
        <end position="88"/>
    </location>
</feature>
<dbReference type="Gene3D" id="3.40.1110.10">
    <property type="entry name" value="Calcium-transporting ATPase, cytoplasmic domain N"/>
    <property type="match status" value="1"/>
</dbReference>
<dbReference type="SUPFAM" id="SSF81660">
    <property type="entry name" value="Metal cation-transporting ATPase, ATP-binding domain N"/>
    <property type="match status" value="1"/>
</dbReference>
<dbReference type="PANTHER" id="PTHR43294">
    <property type="entry name" value="SODIUM/POTASSIUM-TRANSPORTING ATPASE SUBUNIT ALPHA"/>
    <property type="match status" value="1"/>
</dbReference>
<dbReference type="SUPFAM" id="SSF56784">
    <property type="entry name" value="HAD-like"/>
    <property type="match status" value="1"/>
</dbReference>
<dbReference type="GO" id="GO:0046872">
    <property type="term" value="F:metal ion binding"/>
    <property type="evidence" value="ECO:0007669"/>
    <property type="project" value="UniProtKB-KW"/>
</dbReference>
<dbReference type="GO" id="GO:1902600">
    <property type="term" value="P:proton transmembrane transport"/>
    <property type="evidence" value="ECO:0007669"/>
    <property type="project" value="TreeGrafter"/>
</dbReference>
<dbReference type="SUPFAM" id="SSF81653">
    <property type="entry name" value="Calcium ATPase, transduction domain A"/>
    <property type="match status" value="1"/>
</dbReference>
<dbReference type="Gene3D" id="2.70.150.10">
    <property type="entry name" value="Calcium-transporting ATPase, cytoplasmic transduction domain A"/>
    <property type="match status" value="1"/>
</dbReference>
<dbReference type="PROSITE" id="PS00154">
    <property type="entry name" value="ATPASE_E1_E2"/>
    <property type="match status" value="1"/>
</dbReference>
<evidence type="ECO:0000256" key="6">
    <source>
        <dbReference type="ARBA" id="ARBA00022553"/>
    </source>
</evidence>
<dbReference type="GO" id="GO:0030007">
    <property type="term" value="P:intracellular potassium ion homeostasis"/>
    <property type="evidence" value="ECO:0007669"/>
    <property type="project" value="TreeGrafter"/>
</dbReference>
<dbReference type="PRINTS" id="PR00120">
    <property type="entry name" value="HATPASE"/>
</dbReference>
<dbReference type="GO" id="GO:1990573">
    <property type="term" value="P:potassium ion import across plasma membrane"/>
    <property type="evidence" value="ECO:0007669"/>
    <property type="project" value="TreeGrafter"/>
</dbReference>
<dbReference type="EMBL" id="JXKD01000004">
    <property type="protein sequence ID" value="OJG11270.1"/>
    <property type="molecule type" value="Genomic_DNA"/>
</dbReference>
<evidence type="ECO:0000256" key="9">
    <source>
        <dbReference type="ARBA" id="ARBA00022723"/>
    </source>
</evidence>
<keyword evidence="6" id="KW-0597">Phosphoprotein</keyword>
<feature type="transmembrane region" description="Helical" evidence="19">
    <location>
        <begin position="849"/>
        <end position="869"/>
    </location>
</feature>
<evidence type="ECO:0000256" key="18">
    <source>
        <dbReference type="ARBA" id="ARBA00048694"/>
    </source>
</evidence>
<dbReference type="FunFam" id="1.20.1110.10:FF:000065">
    <property type="entry name" value="Sarcoplasmic/endoplasmic reticulum calcium ATPase 1"/>
    <property type="match status" value="1"/>
</dbReference>
<feature type="transmembrane region" description="Helical" evidence="19">
    <location>
        <begin position="881"/>
        <end position="900"/>
    </location>
</feature>
<evidence type="ECO:0000313" key="21">
    <source>
        <dbReference type="EMBL" id="OJG11270.1"/>
    </source>
</evidence>
<dbReference type="InterPro" id="IPR036412">
    <property type="entry name" value="HAD-like_sf"/>
</dbReference>
<keyword evidence="4" id="KW-0813">Transport</keyword>
<dbReference type="InterPro" id="IPR059000">
    <property type="entry name" value="ATPase_P-type_domA"/>
</dbReference>
<dbReference type="STRING" id="328396.RU93_GL001757"/>
<dbReference type="AlphaFoldDB" id="A0A1L8QUW0"/>
<evidence type="ECO:0000256" key="1">
    <source>
        <dbReference type="ARBA" id="ARBA00004651"/>
    </source>
</evidence>
<feature type="transmembrane region" description="Helical" evidence="19">
    <location>
        <begin position="692"/>
        <end position="714"/>
    </location>
</feature>
<evidence type="ECO:0000313" key="22">
    <source>
        <dbReference type="Proteomes" id="UP000182149"/>
    </source>
</evidence>
<dbReference type="InterPro" id="IPR008250">
    <property type="entry name" value="ATPase_P-typ_transduc_dom_A_sf"/>
</dbReference>
<dbReference type="Gene3D" id="3.40.50.1000">
    <property type="entry name" value="HAD superfamily/HAD-like"/>
    <property type="match status" value="1"/>
</dbReference>
<evidence type="ECO:0000256" key="14">
    <source>
        <dbReference type="ARBA" id="ARBA00022967"/>
    </source>
</evidence>
<keyword evidence="17 19" id="KW-0472">Membrane</keyword>
<dbReference type="PRINTS" id="PR00119">
    <property type="entry name" value="CATATPASE"/>
</dbReference>
<dbReference type="FunFam" id="3.40.1110.10:FF:000053">
    <property type="entry name" value="Cation-transporting ATPase, E1-E2 family"/>
    <property type="match status" value="1"/>
</dbReference>
<dbReference type="GO" id="GO:0005388">
    <property type="term" value="F:P-type calcium transporter activity"/>
    <property type="evidence" value="ECO:0007669"/>
    <property type="project" value="UniProtKB-EC"/>
</dbReference>
<keyword evidence="5" id="KW-1003">Cell membrane</keyword>
<keyword evidence="7" id="KW-0109">Calcium transport</keyword>
<keyword evidence="15 19" id="KW-1133">Transmembrane helix</keyword>
<protein>
    <recommendedName>
        <fullName evidence="3">P-type Ca(2+) transporter</fullName>
        <ecNumber evidence="3">7.2.2.10</ecNumber>
    </recommendedName>
</protein>
<comment type="catalytic activity">
    <reaction evidence="18">
        <text>Ca(2+)(in) + ATP + H2O = Ca(2+)(out) + ADP + phosphate + H(+)</text>
        <dbReference type="Rhea" id="RHEA:18105"/>
        <dbReference type="ChEBI" id="CHEBI:15377"/>
        <dbReference type="ChEBI" id="CHEBI:15378"/>
        <dbReference type="ChEBI" id="CHEBI:29108"/>
        <dbReference type="ChEBI" id="CHEBI:30616"/>
        <dbReference type="ChEBI" id="CHEBI:43474"/>
        <dbReference type="ChEBI" id="CHEBI:456216"/>
        <dbReference type="EC" id="7.2.2.10"/>
    </reaction>
</comment>
<evidence type="ECO:0000259" key="20">
    <source>
        <dbReference type="SMART" id="SM00831"/>
    </source>
</evidence>
<dbReference type="GO" id="GO:0036376">
    <property type="term" value="P:sodium ion export across plasma membrane"/>
    <property type="evidence" value="ECO:0007669"/>
    <property type="project" value="TreeGrafter"/>
</dbReference>
<dbReference type="SFLD" id="SFLDF00027">
    <property type="entry name" value="p-type_atpase"/>
    <property type="match status" value="1"/>
</dbReference>
<comment type="subcellular location">
    <subcellularLocation>
        <location evidence="1">Cell membrane</location>
        <topology evidence="1">Multi-pass membrane protein</topology>
    </subcellularLocation>
</comment>
<evidence type="ECO:0000256" key="15">
    <source>
        <dbReference type="ARBA" id="ARBA00022989"/>
    </source>
</evidence>
<evidence type="ECO:0000256" key="2">
    <source>
        <dbReference type="ARBA" id="ARBA00005675"/>
    </source>
</evidence>
<dbReference type="CDD" id="cd02089">
    <property type="entry name" value="P-type_ATPase_Ca_prok"/>
    <property type="match status" value="1"/>
</dbReference>
<dbReference type="GO" id="GO:0005524">
    <property type="term" value="F:ATP binding"/>
    <property type="evidence" value="ECO:0007669"/>
    <property type="project" value="UniProtKB-KW"/>
</dbReference>
<dbReference type="SFLD" id="SFLDS00003">
    <property type="entry name" value="Haloacid_Dehalogenase"/>
    <property type="match status" value="1"/>
</dbReference>
<dbReference type="FunFam" id="3.40.50.1000:FF:000028">
    <property type="entry name" value="Calcium-transporting P-type ATPase, putative"/>
    <property type="match status" value="1"/>
</dbReference>
<evidence type="ECO:0000256" key="8">
    <source>
        <dbReference type="ARBA" id="ARBA00022692"/>
    </source>
</evidence>
<dbReference type="GO" id="GO:0005391">
    <property type="term" value="F:P-type sodium:potassium-exchanging transporter activity"/>
    <property type="evidence" value="ECO:0007669"/>
    <property type="project" value="TreeGrafter"/>
</dbReference>
<dbReference type="GO" id="GO:0016887">
    <property type="term" value="F:ATP hydrolysis activity"/>
    <property type="evidence" value="ECO:0007669"/>
    <property type="project" value="InterPro"/>
</dbReference>
<dbReference type="InterPro" id="IPR018303">
    <property type="entry name" value="ATPase_P-typ_P_site"/>
</dbReference>
<evidence type="ECO:0000256" key="19">
    <source>
        <dbReference type="SAM" id="Phobius"/>
    </source>
</evidence>
<dbReference type="InterPro" id="IPR023298">
    <property type="entry name" value="ATPase_P-typ_TM_dom_sf"/>
</dbReference>
<name>A0A1L8QUW0_9ENTE</name>
<dbReference type="Gene3D" id="1.20.1110.10">
    <property type="entry name" value="Calcium-transporting ATPase, transmembrane domain"/>
    <property type="match status" value="1"/>
</dbReference>
<accession>A0A1L8QUW0</accession>
<comment type="caution">
    <text evidence="21">The sequence shown here is derived from an EMBL/GenBank/DDBJ whole genome shotgun (WGS) entry which is preliminary data.</text>
</comment>
<keyword evidence="8 19" id="KW-0812">Transmembrane</keyword>
<keyword evidence="12" id="KW-0067">ATP-binding</keyword>
<dbReference type="EC" id="7.2.2.10" evidence="3"/>
<dbReference type="InterPro" id="IPR006068">
    <property type="entry name" value="ATPase_P-typ_cation-transptr_C"/>
</dbReference>
<dbReference type="PANTHER" id="PTHR43294:SF21">
    <property type="entry name" value="CATION TRANSPORTING ATPASE"/>
    <property type="match status" value="1"/>
</dbReference>
<dbReference type="InterPro" id="IPR004014">
    <property type="entry name" value="ATPase_P-typ_cation-transptr_N"/>
</dbReference>
<evidence type="ECO:0000256" key="16">
    <source>
        <dbReference type="ARBA" id="ARBA00023065"/>
    </source>
</evidence>
<keyword evidence="10" id="KW-0547">Nucleotide-binding</keyword>
<evidence type="ECO:0000256" key="17">
    <source>
        <dbReference type="ARBA" id="ARBA00023136"/>
    </source>
</evidence>
<dbReference type="InterPro" id="IPR044492">
    <property type="entry name" value="P_typ_ATPase_HD_dom"/>
</dbReference>
<dbReference type="NCBIfam" id="TIGR01494">
    <property type="entry name" value="ATPase_P-type"/>
    <property type="match status" value="3"/>
</dbReference>
<evidence type="ECO:0000256" key="5">
    <source>
        <dbReference type="ARBA" id="ARBA00022475"/>
    </source>
</evidence>
<dbReference type="SUPFAM" id="SSF81665">
    <property type="entry name" value="Calcium ATPase, transmembrane domain M"/>
    <property type="match status" value="1"/>
</dbReference>
<keyword evidence="9" id="KW-0479">Metal-binding</keyword>
<dbReference type="InterPro" id="IPR023214">
    <property type="entry name" value="HAD_sf"/>
</dbReference>
<dbReference type="FunFam" id="2.70.150.10:FF:000016">
    <property type="entry name" value="Calcium-transporting P-type ATPase putative"/>
    <property type="match status" value="1"/>
</dbReference>
<feature type="transmembrane region" description="Helical" evidence="19">
    <location>
        <begin position="758"/>
        <end position="783"/>
    </location>
</feature>
<dbReference type="InterPro" id="IPR001757">
    <property type="entry name" value="P_typ_ATPase"/>
</dbReference>